<reference evidence="2" key="1">
    <citation type="journal article" date="2020" name="Nature">
        <title>Giant virus diversity and host interactions through global metagenomics.</title>
        <authorList>
            <person name="Schulz F."/>
            <person name="Roux S."/>
            <person name="Paez-Espino D."/>
            <person name="Jungbluth S."/>
            <person name="Walsh D.A."/>
            <person name="Denef V.J."/>
            <person name="McMahon K.D."/>
            <person name="Konstantinidis K.T."/>
            <person name="Eloe-Fadrosh E.A."/>
            <person name="Kyrpides N.C."/>
            <person name="Woyke T."/>
        </authorList>
    </citation>
    <scope>NUCLEOTIDE SEQUENCE</scope>
    <source>
        <strain evidence="2">GVMAG-M-3300023174-49</strain>
    </source>
</reference>
<feature type="transmembrane region" description="Helical" evidence="1">
    <location>
        <begin position="6"/>
        <end position="24"/>
    </location>
</feature>
<sequence length="317" mass="35499">MNKLRIFFQLFLLIVFLAGIYVIIRTDTLFNERIANRQASIEMFTTDDVEDTSCPNLLLQRGSSILLYNTNMPLVDGMNPIKFDDLDGYIGYLEKQRAAGKICPVLFLRQESNTQGNDIYRLLPNPYDNSTTTTTVSPTTPPPLTNPALAPVTIVPTTTMQPQTYISAFTTQTQEIDPSSNAVPISSGYFNSGLSPYLPVQVTPTPTTNEERLVTNYIDADREHPPYNNGNYSGFDPTNLHIGVYTNLDKIHDSTGDVPISDNPMDPNWGGVLYTEEQVKSGKYNDYNIYKPMLYNPKVTYDVLGQNPFPPPTDIIE</sequence>
<keyword evidence="1" id="KW-0812">Transmembrane</keyword>
<protein>
    <submittedName>
        <fullName evidence="2">Uncharacterized protein</fullName>
    </submittedName>
</protein>
<name>A0A6C0DQL3_9ZZZZ</name>
<evidence type="ECO:0000313" key="2">
    <source>
        <dbReference type="EMBL" id="QHT18721.1"/>
    </source>
</evidence>
<evidence type="ECO:0000256" key="1">
    <source>
        <dbReference type="SAM" id="Phobius"/>
    </source>
</evidence>
<keyword evidence="1" id="KW-1133">Transmembrane helix</keyword>
<dbReference type="AlphaFoldDB" id="A0A6C0DQL3"/>
<accession>A0A6C0DQL3</accession>
<proteinExistence type="predicted"/>
<dbReference type="EMBL" id="MN739659">
    <property type="protein sequence ID" value="QHT18721.1"/>
    <property type="molecule type" value="Genomic_DNA"/>
</dbReference>
<organism evidence="2">
    <name type="scientific">viral metagenome</name>
    <dbReference type="NCBI Taxonomy" id="1070528"/>
    <lineage>
        <taxon>unclassified sequences</taxon>
        <taxon>metagenomes</taxon>
        <taxon>organismal metagenomes</taxon>
    </lineage>
</organism>
<keyword evidence="1" id="KW-0472">Membrane</keyword>